<keyword evidence="5 6" id="KW-0472">Membrane</keyword>
<feature type="transmembrane region" description="Helical" evidence="6">
    <location>
        <begin position="438"/>
        <end position="460"/>
    </location>
</feature>
<keyword evidence="4 6" id="KW-1133">Transmembrane helix</keyword>
<feature type="transmembrane region" description="Helical" evidence="6">
    <location>
        <begin position="307"/>
        <end position="326"/>
    </location>
</feature>
<dbReference type="CDD" id="cd17504">
    <property type="entry name" value="MFS_MMR_MDR_like"/>
    <property type="match status" value="1"/>
</dbReference>
<dbReference type="Gene3D" id="1.20.1250.20">
    <property type="entry name" value="MFS general substrate transporter like domains"/>
    <property type="match status" value="1"/>
</dbReference>
<feature type="transmembrane region" description="Helical" evidence="6">
    <location>
        <begin position="338"/>
        <end position="358"/>
    </location>
</feature>
<gene>
    <name evidence="8" type="ORF">MXD59_00035</name>
</gene>
<evidence type="ECO:0000256" key="6">
    <source>
        <dbReference type="SAM" id="Phobius"/>
    </source>
</evidence>
<feature type="transmembrane region" description="Helical" evidence="6">
    <location>
        <begin position="224"/>
        <end position="248"/>
    </location>
</feature>
<evidence type="ECO:0000256" key="3">
    <source>
        <dbReference type="ARBA" id="ARBA00022692"/>
    </source>
</evidence>
<feature type="transmembrane region" description="Helical" evidence="6">
    <location>
        <begin position="201"/>
        <end position="218"/>
    </location>
</feature>
<feature type="transmembrane region" description="Helical" evidence="6">
    <location>
        <begin position="48"/>
        <end position="69"/>
    </location>
</feature>
<feature type="transmembrane region" description="Helical" evidence="6">
    <location>
        <begin position="364"/>
        <end position="386"/>
    </location>
</feature>
<dbReference type="InterPro" id="IPR020846">
    <property type="entry name" value="MFS_dom"/>
</dbReference>
<keyword evidence="2" id="KW-0813">Transport</keyword>
<keyword evidence="3 6" id="KW-0812">Transmembrane</keyword>
<name>A0ABT0JRV0_9ACTN</name>
<feature type="transmembrane region" description="Helical" evidence="6">
    <location>
        <begin position="407"/>
        <end position="426"/>
    </location>
</feature>
<dbReference type="PANTHER" id="PTHR42718">
    <property type="entry name" value="MAJOR FACILITATOR SUPERFAMILY MULTIDRUG TRANSPORTER MFSC"/>
    <property type="match status" value="1"/>
</dbReference>
<feature type="domain" description="Major facilitator superfamily (MFS) profile" evidence="7">
    <location>
        <begin position="15"/>
        <end position="465"/>
    </location>
</feature>
<dbReference type="Proteomes" id="UP001201873">
    <property type="component" value="Unassembled WGS sequence"/>
</dbReference>
<dbReference type="InterPro" id="IPR036259">
    <property type="entry name" value="MFS_trans_sf"/>
</dbReference>
<feature type="transmembrane region" description="Helical" evidence="6">
    <location>
        <begin position="268"/>
        <end position="287"/>
    </location>
</feature>
<dbReference type="Gene3D" id="1.20.1720.10">
    <property type="entry name" value="Multidrug resistance protein D"/>
    <property type="match status" value="1"/>
</dbReference>
<dbReference type="Pfam" id="PF07690">
    <property type="entry name" value="MFS_1"/>
    <property type="match status" value="1"/>
</dbReference>
<dbReference type="InterPro" id="IPR011701">
    <property type="entry name" value="MFS"/>
</dbReference>
<dbReference type="EMBL" id="JALKFT010000001">
    <property type="protein sequence ID" value="MCK9874189.1"/>
    <property type="molecule type" value="Genomic_DNA"/>
</dbReference>
<evidence type="ECO:0000313" key="8">
    <source>
        <dbReference type="EMBL" id="MCK9874189.1"/>
    </source>
</evidence>
<feature type="transmembrane region" description="Helical" evidence="6">
    <location>
        <begin position="81"/>
        <end position="103"/>
    </location>
</feature>
<sequence>MSPGVRISKVPPAVSVAALCLGGMTAALSQTLVIPIQSDLPDLLGTSASSAAWVVTVTLLAAAVAMVVAGRLADLFGKQRVLVASAATLVVGSLVCAMSSSILPMLTGRALQGLGMGFIPVGISLIREITPPKMAATSLAAMSATLGVGGAIGLPLAAWIVNSLNWHALFWVSAGIAGLVLLASVFAVPHVRDSHGGSMDIGGALGLAAGLVAFLVGISKGNDWGWASVNTLGAIIGGVVILVAWGAYELRQAEPLVDLRATAKRPVLMTNIAAVAVGFGMMAQSIVVPQLLQLPKATGFGLGQSVLAAGLWMAPGGLMMLLFAPVSSKLIATLGARITLMTGATVLAFGYVIAALWMDASWQLLLVSCVASAGVGIGYAAMPTLIMDATPPAEAGAAVGLNALSRSVGATLAAALMGTLLASNTITLGNTQVPDQDAFRLCFIVGAVAALLGAGLATFISARRPARSTDIVSGGSPQNGIGGPAAVSLIDPQDAPFAPAARTSDDTSTVTTKV</sequence>
<organism evidence="8 9">
    <name type="scientific">Frankia umida</name>
    <dbReference type="NCBI Taxonomy" id="573489"/>
    <lineage>
        <taxon>Bacteria</taxon>
        <taxon>Bacillati</taxon>
        <taxon>Actinomycetota</taxon>
        <taxon>Actinomycetes</taxon>
        <taxon>Frankiales</taxon>
        <taxon>Frankiaceae</taxon>
        <taxon>Frankia</taxon>
    </lineage>
</organism>
<proteinExistence type="predicted"/>
<protein>
    <submittedName>
        <fullName evidence="8">MFS transporter</fullName>
    </submittedName>
</protein>
<dbReference type="PANTHER" id="PTHR42718:SF9">
    <property type="entry name" value="MAJOR FACILITATOR SUPERFAMILY MULTIDRUG TRANSPORTER MFSC"/>
    <property type="match status" value="1"/>
</dbReference>
<dbReference type="RefSeq" id="WP_248822875.1">
    <property type="nucleotide sequence ID" value="NZ_JALKFT010000001.1"/>
</dbReference>
<evidence type="ECO:0000256" key="5">
    <source>
        <dbReference type="ARBA" id="ARBA00023136"/>
    </source>
</evidence>
<accession>A0ABT0JRV0</accession>
<evidence type="ECO:0000259" key="7">
    <source>
        <dbReference type="PROSITE" id="PS50850"/>
    </source>
</evidence>
<feature type="transmembrane region" description="Helical" evidence="6">
    <location>
        <begin position="168"/>
        <end position="189"/>
    </location>
</feature>
<evidence type="ECO:0000256" key="4">
    <source>
        <dbReference type="ARBA" id="ARBA00022989"/>
    </source>
</evidence>
<dbReference type="PROSITE" id="PS50850">
    <property type="entry name" value="MFS"/>
    <property type="match status" value="1"/>
</dbReference>
<feature type="transmembrane region" description="Helical" evidence="6">
    <location>
        <begin position="139"/>
        <end position="162"/>
    </location>
</feature>
<evidence type="ECO:0000256" key="2">
    <source>
        <dbReference type="ARBA" id="ARBA00022448"/>
    </source>
</evidence>
<dbReference type="SUPFAM" id="SSF103473">
    <property type="entry name" value="MFS general substrate transporter"/>
    <property type="match status" value="1"/>
</dbReference>
<comment type="subcellular location">
    <subcellularLocation>
        <location evidence="1">Cell membrane</location>
        <topology evidence="1">Multi-pass membrane protein</topology>
    </subcellularLocation>
</comment>
<comment type="caution">
    <text evidence="8">The sequence shown here is derived from an EMBL/GenBank/DDBJ whole genome shotgun (WGS) entry which is preliminary data.</text>
</comment>
<reference evidence="8 9" key="1">
    <citation type="submission" date="2022-04" db="EMBL/GenBank/DDBJ databases">
        <title>Genome diversity in the genus Frankia.</title>
        <authorList>
            <person name="Carlos-Shanley C."/>
            <person name="Hahn D."/>
        </authorList>
    </citation>
    <scope>NUCLEOTIDE SEQUENCE [LARGE SCALE GENOMIC DNA]</scope>
    <source>
        <strain evidence="8 9">Ag45/Mut15</strain>
    </source>
</reference>
<keyword evidence="9" id="KW-1185">Reference proteome</keyword>
<evidence type="ECO:0000313" key="9">
    <source>
        <dbReference type="Proteomes" id="UP001201873"/>
    </source>
</evidence>
<evidence type="ECO:0000256" key="1">
    <source>
        <dbReference type="ARBA" id="ARBA00004651"/>
    </source>
</evidence>